<name>A0A6A6ZLC8_9PLEO</name>
<evidence type="ECO:0000259" key="1">
    <source>
        <dbReference type="Pfam" id="PF06985"/>
    </source>
</evidence>
<dbReference type="Proteomes" id="UP000799424">
    <property type="component" value="Unassembled WGS sequence"/>
</dbReference>
<organism evidence="2 3">
    <name type="scientific">Ophiobolus disseminans</name>
    <dbReference type="NCBI Taxonomy" id="1469910"/>
    <lineage>
        <taxon>Eukaryota</taxon>
        <taxon>Fungi</taxon>
        <taxon>Dikarya</taxon>
        <taxon>Ascomycota</taxon>
        <taxon>Pezizomycotina</taxon>
        <taxon>Dothideomycetes</taxon>
        <taxon>Pleosporomycetidae</taxon>
        <taxon>Pleosporales</taxon>
        <taxon>Pleosporineae</taxon>
        <taxon>Phaeosphaeriaceae</taxon>
        <taxon>Ophiobolus</taxon>
    </lineage>
</organism>
<dbReference type="EMBL" id="MU006235">
    <property type="protein sequence ID" value="KAF2821911.1"/>
    <property type="molecule type" value="Genomic_DNA"/>
</dbReference>
<keyword evidence="3" id="KW-1185">Reference proteome</keyword>
<gene>
    <name evidence="2" type="ORF">CC86DRAFT_373154</name>
</gene>
<proteinExistence type="predicted"/>
<dbReference type="Pfam" id="PF06985">
    <property type="entry name" value="HET"/>
    <property type="match status" value="1"/>
</dbReference>
<dbReference type="OrthoDB" id="194358at2759"/>
<dbReference type="PANTHER" id="PTHR24148">
    <property type="entry name" value="ANKYRIN REPEAT DOMAIN-CONTAINING PROTEIN 39 HOMOLOG-RELATED"/>
    <property type="match status" value="1"/>
</dbReference>
<feature type="domain" description="Heterokaryon incompatibility" evidence="1">
    <location>
        <begin position="56"/>
        <end position="144"/>
    </location>
</feature>
<dbReference type="InterPro" id="IPR052895">
    <property type="entry name" value="HetReg/Transcr_Mod"/>
</dbReference>
<evidence type="ECO:0000313" key="2">
    <source>
        <dbReference type="EMBL" id="KAF2821911.1"/>
    </source>
</evidence>
<dbReference type="PANTHER" id="PTHR24148:SF73">
    <property type="entry name" value="HET DOMAIN PROTEIN (AFU_ORTHOLOGUE AFUA_8G01020)"/>
    <property type="match status" value="1"/>
</dbReference>
<reference evidence="2" key="1">
    <citation type="journal article" date="2020" name="Stud. Mycol.">
        <title>101 Dothideomycetes genomes: a test case for predicting lifestyles and emergence of pathogens.</title>
        <authorList>
            <person name="Haridas S."/>
            <person name="Albert R."/>
            <person name="Binder M."/>
            <person name="Bloem J."/>
            <person name="Labutti K."/>
            <person name="Salamov A."/>
            <person name="Andreopoulos B."/>
            <person name="Baker S."/>
            <person name="Barry K."/>
            <person name="Bills G."/>
            <person name="Bluhm B."/>
            <person name="Cannon C."/>
            <person name="Castanera R."/>
            <person name="Culley D."/>
            <person name="Daum C."/>
            <person name="Ezra D."/>
            <person name="Gonzalez J."/>
            <person name="Henrissat B."/>
            <person name="Kuo A."/>
            <person name="Liang C."/>
            <person name="Lipzen A."/>
            <person name="Lutzoni F."/>
            <person name="Magnuson J."/>
            <person name="Mondo S."/>
            <person name="Nolan M."/>
            <person name="Ohm R."/>
            <person name="Pangilinan J."/>
            <person name="Park H.-J."/>
            <person name="Ramirez L."/>
            <person name="Alfaro M."/>
            <person name="Sun H."/>
            <person name="Tritt A."/>
            <person name="Yoshinaga Y."/>
            <person name="Zwiers L.-H."/>
            <person name="Turgeon B."/>
            <person name="Goodwin S."/>
            <person name="Spatafora J."/>
            <person name="Crous P."/>
            <person name="Grigoriev I."/>
        </authorList>
    </citation>
    <scope>NUCLEOTIDE SEQUENCE</scope>
    <source>
        <strain evidence="2">CBS 113818</strain>
    </source>
</reference>
<accession>A0A6A6ZLC8</accession>
<dbReference type="InterPro" id="IPR010730">
    <property type="entry name" value="HET"/>
</dbReference>
<evidence type="ECO:0000313" key="3">
    <source>
        <dbReference type="Proteomes" id="UP000799424"/>
    </source>
</evidence>
<protein>
    <submittedName>
        <fullName evidence="2">HET-domain-containing protein</fullName>
    </submittedName>
</protein>
<dbReference type="AlphaFoldDB" id="A0A6A6ZLC8"/>
<sequence length="373" mass="42817">MSYSSKHPNPPLTFTHTPLDDSEQEIRLLKLHSSTSESLIHCDLEAYHIENAPPFMGLSYMWGPATPTHTIMLNHKLCIVRENLFNFLLHFRNDAANTKYLWIDYICINQSSTQERNHQVRLMSQIYRTCAFVVAWLGADEYEVMAAEHYATTGRTEYLQLLFFNLYFERIWIIQEILLAREVRLLCGRVWVPEAPMCDLAATTSLHCVPKAAAYLLRDRRFGSSPSSALEEGDGAKLVAASQRRKVRNFSLASCMLRYNSNRCTDQRDTIYGLLGLVSSTNIVADYSKEYGDVAYEVMLEIAEEFERERTLNLSTARMFVFIAHKVFGKRSMIDAYPSRAWVASILQQAWKEVLTPELIEVMIQEQINNGVA</sequence>